<dbReference type="EMBL" id="CP034687">
    <property type="protein sequence ID" value="AZS89535.1"/>
    <property type="molecule type" value="Genomic_DNA"/>
</dbReference>
<gene>
    <name evidence="8" type="ORF">DDJ31_00460</name>
    <name evidence="7" type="ORF">ELQ87_38775</name>
</gene>
<dbReference type="EMBL" id="CP029078">
    <property type="protein sequence ID" value="QCN90302.1"/>
    <property type="molecule type" value="Genomic_DNA"/>
</dbReference>
<dbReference type="Gene3D" id="1.20.120.910">
    <property type="entry name" value="DksA, coiled-coil domain"/>
    <property type="match status" value="1"/>
</dbReference>
<proteinExistence type="predicted"/>
<name>A0A3Q9KXT3_STRGD</name>
<dbReference type="RefSeq" id="WP_127182304.1">
    <property type="nucleotide sequence ID" value="NZ_CP029078.1"/>
</dbReference>
<evidence type="ECO:0000256" key="2">
    <source>
        <dbReference type="ARBA" id="ARBA00022771"/>
    </source>
</evidence>
<dbReference type="OrthoDB" id="1121111at2"/>
<evidence type="ECO:0000313" key="8">
    <source>
        <dbReference type="EMBL" id="QCN90302.1"/>
    </source>
</evidence>
<protein>
    <submittedName>
        <fullName evidence="7">Molecular chaperone DnaK</fullName>
    </submittedName>
</protein>
<sequence>MSLDAAPADPRLERLTPGEARRRLEHARSSRTAQLRALTANGQDADHLTTAQAEAIRQVLKEIDDAFTRLDEGTYGTCLGCSEAVPVERLEILPHTSHCVPCRRRATATAV</sequence>
<dbReference type="KEGG" id="sgd:ELQ87_38775"/>
<dbReference type="InterPro" id="IPR000962">
    <property type="entry name" value="Znf_DskA_TraR"/>
</dbReference>
<organism evidence="7 9">
    <name type="scientific">Streptomyces griseoviridis</name>
    <dbReference type="NCBI Taxonomy" id="45398"/>
    <lineage>
        <taxon>Bacteria</taxon>
        <taxon>Bacillati</taxon>
        <taxon>Actinomycetota</taxon>
        <taxon>Actinomycetes</taxon>
        <taxon>Kitasatosporales</taxon>
        <taxon>Streptomycetaceae</taxon>
        <taxon>Streptomyces</taxon>
    </lineage>
</organism>
<feature type="region of interest" description="Disordered" evidence="5">
    <location>
        <begin position="1"/>
        <end position="31"/>
    </location>
</feature>
<reference evidence="7 9" key="2">
    <citation type="submission" date="2018-12" db="EMBL/GenBank/DDBJ databases">
        <title>Streptomyces griseoviridis F1-27 complete genome.</title>
        <authorList>
            <person name="Mariita R.M."/>
            <person name="Sello J.K."/>
        </authorList>
    </citation>
    <scope>NUCLEOTIDE SEQUENCE [LARGE SCALE GENOMIC DNA]</scope>
    <source>
        <strain evidence="7 9">F1-27</strain>
    </source>
</reference>
<keyword evidence="3" id="KW-0862">Zinc</keyword>
<dbReference type="SUPFAM" id="SSF57716">
    <property type="entry name" value="Glucocorticoid receptor-like (DNA-binding domain)"/>
    <property type="match status" value="1"/>
</dbReference>
<reference evidence="8 10" key="1">
    <citation type="submission" date="2018-04" db="EMBL/GenBank/DDBJ databases">
        <title>Complete genome sequences of Streptomyces griseoviridis K61 and characterization of antagonistic properties of biological control agents.</title>
        <authorList>
            <person name="Mariita R.M."/>
            <person name="Sello J.K."/>
        </authorList>
    </citation>
    <scope>NUCLEOTIDE SEQUENCE [LARGE SCALE GENOMIC DNA]</scope>
    <source>
        <strain evidence="8 10">K61</strain>
    </source>
</reference>
<evidence type="ECO:0000256" key="5">
    <source>
        <dbReference type="SAM" id="MobiDB-lite"/>
    </source>
</evidence>
<evidence type="ECO:0000256" key="3">
    <source>
        <dbReference type="ARBA" id="ARBA00022833"/>
    </source>
</evidence>
<feature type="zinc finger region" description="dksA C4-type" evidence="4">
    <location>
        <begin position="78"/>
        <end position="102"/>
    </location>
</feature>
<dbReference type="Pfam" id="PF01258">
    <property type="entry name" value="zf-dskA_traR"/>
    <property type="match status" value="1"/>
</dbReference>
<feature type="compositionally biased region" description="Basic and acidic residues" evidence="5">
    <location>
        <begin position="10"/>
        <end position="28"/>
    </location>
</feature>
<evidence type="ECO:0000313" key="9">
    <source>
        <dbReference type="Proteomes" id="UP000271291"/>
    </source>
</evidence>
<dbReference type="PROSITE" id="PS51128">
    <property type="entry name" value="ZF_DKSA_2"/>
    <property type="match status" value="1"/>
</dbReference>
<keyword evidence="2" id="KW-0863">Zinc-finger</keyword>
<feature type="domain" description="Zinc finger DksA/TraR C4-type" evidence="6">
    <location>
        <begin position="73"/>
        <end position="106"/>
    </location>
</feature>
<evidence type="ECO:0000259" key="6">
    <source>
        <dbReference type="Pfam" id="PF01258"/>
    </source>
</evidence>
<accession>A0A3Q9KXT3</accession>
<evidence type="ECO:0000313" key="10">
    <source>
        <dbReference type="Proteomes" id="UP000501753"/>
    </source>
</evidence>
<dbReference type="Proteomes" id="UP000271291">
    <property type="component" value="Chromosome"/>
</dbReference>
<dbReference type="PANTHER" id="PTHR33823:SF4">
    <property type="entry name" value="GENERAL STRESS PROTEIN 16O"/>
    <property type="match status" value="1"/>
</dbReference>
<dbReference type="PANTHER" id="PTHR33823">
    <property type="entry name" value="RNA POLYMERASE-BINDING TRANSCRIPTION FACTOR DKSA-RELATED"/>
    <property type="match status" value="1"/>
</dbReference>
<evidence type="ECO:0000256" key="4">
    <source>
        <dbReference type="PROSITE-ProRule" id="PRU00510"/>
    </source>
</evidence>
<keyword evidence="10" id="KW-1185">Reference proteome</keyword>
<dbReference type="Proteomes" id="UP000501753">
    <property type="component" value="Chromosome"/>
</dbReference>
<dbReference type="GO" id="GO:0008270">
    <property type="term" value="F:zinc ion binding"/>
    <property type="evidence" value="ECO:0007669"/>
    <property type="project" value="UniProtKB-KW"/>
</dbReference>
<dbReference type="AlphaFoldDB" id="A0A3Q9KXT3"/>
<evidence type="ECO:0000256" key="1">
    <source>
        <dbReference type="ARBA" id="ARBA00022723"/>
    </source>
</evidence>
<keyword evidence="1" id="KW-0479">Metal-binding</keyword>
<evidence type="ECO:0000313" key="7">
    <source>
        <dbReference type="EMBL" id="AZS89535.1"/>
    </source>
</evidence>